<dbReference type="Proteomes" id="UP000438429">
    <property type="component" value="Unassembled WGS sequence"/>
</dbReference>
<gene>
    <name evidence="1" type="ORF">F2P81_018977</name>
</gene>
<reference evidence="1 2" key="1">
    <citation type="submission" date="2019-06" db="EMBL/GenBank/DDBJ databases">
        <title>Draft genomes of female and male turbot (Scophthalmus maximus).</title>
        <authorList>
            <person name="Xu H."/>
            <person name="Xu X.-W."/>
            <person name="Shao C."/>
            <person name="Chen S."/>
        </authorList>
    </citation>
    <scope>NUCLEOTIDE SEQUENCE [LARGE SCALE GENOMIC DNA]</scope>
    <source>
        <strain evidence="1">Ysfricsl-2016a</strain>
        <tissue evidence="1">Blood</tissue>
    </source>
</reference>
<accession>A0A6A4SHL5</accession>
<comment type="caution">
    <text evidence="1">The sequence shown here is derived from an EMBL/GenBank/DDBJ whole genome shotgun (WGS) entry which is preliminary data.</text>
</comment>
<name>A0A6A4SHL5_SCOMX</name>
<protein>
    <submittedName>
        <fullName evidence="1">Uncharacterized protein</fullName>
    </submittedName>
</protein>
<evidence type="ECO:0000313" key="2">
    <source>
        <dbReference type="Proteomes" id="UP000438429"/>
    </source>
</evidence>
<sequence>MCRTDEARTQSVYPLGMVSQWGAGPKGTSAAAAAAAGVVVVVEVNGGLSGFSRHRTDTHTSGDAGCSAAACVLVLTGKKAMKEWLIGKDKKNRNARK</sequence>
<evidence type="ECO:0000313" key="1">
    <source>
        <dbReference type="EMBL" id="KAF0029872.1"/>
    </source>
</evidence>
<dbReference type="AlphaFoldDB" id="A0A6A4SHL5"/>
<organism evidence="1 2">
    <name type="scientific">Scophthalmus maximus</name>
    <name type="common">Turbot</name>
    <name type="synonym">Psetta maxima</name>
    <dbReference type="NCBI Taxonomy" id="52904"/>
    <lineage>
        <taxon>Eukaryota</taxon>
        <taxon>Metazoa</taxon>
        <taxon>Chordata</taxon>
        <taxon>Craniata</taxon>
        <taxon>Vertebrata</taxon>
        <taxon>Euteleostomi</taxon>
        <taxon>Actinopterygii</taxon>
        <taxon>Neopterygii</taxon>
        <taxon>Teleostei</taxon>
        <taxon>Neoteleostei</taxon>
        <taxon>Acanthomorphata</taxon>
        <taxon>Carangaria</taxon>
        <taxon>Pleuronectiformes</taxon>
        <taxon>Pleuronectoidei</taxon>
        <taxon>Scophthalmidae</taxon>
        <taxon>Scophthalmus</taxon>
    </lineage>
</organism>
<dbReference type="EMBL" id="VEVO01000016">
    <property type="protein sequence ID" value="KAF0029872.1"/>
    <property type="molecule type" value="Genomic_DNA"/>
</dbReference>
<proteinExistence type="predicted"/>